<gene>
    <name evidence="2" type="ORF">SDC9_194400</name>
</gene>
<reference evidence="2" key="1">
    <citation type="submission" date="2019-08" db="EMBL/GenBank/DDBJ databases">
        <authorList>
            <person name="Kucharzyk K."/>
            <person name="Murdoch R.W."/>
            <person name="Higgins S."/>
            <person name="Loffler F."/>
        </authorList>
    </citation>
    <scope>NUCLEOTIDE SEQUENCE</scope>
</reference>
<evidence type="ECO:0000256" key="1">
    <source>
        <dbReference type="SAM" id="MobiDB-lite"/>
    </source>
</evidence>
<feature type="compositionally biased region" description="Basic residues" evidence="1">
    <location>
        <begin position="59"/>
        <end position="73"/>
    </location>
</feature>
<name>A0A645I668_9ZZZZ</name>
<dbReference type="AlphaFoldDB" id="A0A645I668"/>
<feature type="region of interest" description="Disordered" evidence="1">
    <location>
        <begin position="57"/>
        <end position="106"/>
    </location>
</feature>
<comment type="caution">
    <text evidence="2">The sequence shown here is derived from an EMBL/GenBank/DDBJ whole genome shotgun (WGS) entry which is preliminary data.</text>
</comment>
<evidence type="ECO:0000313" key="2">
    <source>
        <dbReference type="EMBL" id="MPN46801.1"/>
    </source>
</evidence>
<proteinExistence type="predicted"/>
<accession>A0A645I668</accession>
<sequence>MEQPLVCAVGGGECRADSGGAGRLGSYENHSNECPRGFHVLRHVFGGRLRRDRADDHRLYRRHHGPRGHKHHSREPLQLWQLTADPDDGHERRRNGHGYLQPVRVH</sequence>
<organism evidence="2">
    <name type="scientific">bioreactor metagenome</name>
    <dbReference type="NCBI Taxonomy" id="1076179"/>
    <lineage>
        <taxon>unclassified sequences</taxon>
        <taxon>metagenomes</taxon>
        <taxon>ecological metagenomes</taxon>
    </lineage>
</organism>
<protein>
    <submittedName>
        <fullName evidence="2">Uncharacterized protein</fullName>
    </submittedName>
</protein>
<dbReference type="EMBL" id="VSSQ01107771">
    <property type="protein sequence ID" value="MPN46801.1"/>
    <property type="molecule type" value="Genomic_DNA"/>
</dbReference>